<dbReference type="InterPro" id="IPR023214">
    <property type="entry name" value="HAD_sf"/>
</dbReference>
<keyword evidence="2" id="KW-0378">Hydrolase</keyword>
<dbReference type="SUPFAM" id="SSF56784">
    <property type="entry name" value="HAD-like"/>
    <property type="match status" value="1"/>
</dbReference>
<dbReference type="EC" id="3.1.3.-" evidence="2"/>
<comment type="caution">
    <text evidence="2">The sequence shown here is derived from an EMBL/GenBank/DDBJ whole genome shotgun (WGS) entry which is preliminary data.</text>
</comment>
<dbReference type="EMBL" id="UGKR01000003">
    <property type="protein sequence ID" value="STS92274.1"/>
    <property type="molecule type" value="Genomic_DNA"/>
</dbReference>
<dbReference type="InterPro" id="IPR051806">
    <property type="entry name" value="HAD-like_SPP"/>
</dbReference>
<dbReference type="Pfam" id="PF00702">
    <property type="entry name" value="Hydrolase"/>
    <property type="match status" value="1"/>
</dbReference>
<dbReference type="Gene3D" id="3.40.50.1000">
    <property type="entry name" value="HAD superfamily/HAD-like"/>
    <property type="match status" value="1"/>
</dbReference>
<gene>
    <name evidence="2" type="primary">yfbT_1</name>
    <name evidence="2" type="ORF">NCTC9177_06207</name>
</gene>
<organism evidence="2 3">
    <name type="scientific">Klebsiella variicola</name>
    <dbReference type="NCBI Taxonomy" id="244366"/>
    <lineage>
        <taxon>Bacteria</taxon>
        <taxon>Pseudomonadati</taxon>
        <taxon>Pseudomonadota</taxon>
        <taxon>Gammaproteobacteria</taxon>
        <taxon>Enterobacterales</taxon>
        <taxon>Enterobacteriaceae</taxon>
        <taxon>Klebsiella/Raoultella group</taxon>
        <taxon>Klebsiella</taxon>
        <taxon>Klebsiella pneumoniae complex</taxon>
    </lineage>
</organism>
<evidence type="ECO:0000313" key="2">
    <source>
        <dbReference type="EMBL" id="STS92274.1"/>
    </source>
</evidence>
<dbReference type="GO" id="GO:0043136">
    <property type="term" value="F:sn-glycerol 3-phosphatase activity"/>
    <property type="evidence" value="ECO:0007669"/>
    <property type="project" value="TreeGrafter"/>
</dbReference>
<accession>A0A7H4MPM4</accession>
<reference evidence="2 3" key="1">
    <citation type="submission" date="2018-06" db="EMBL/GenBank/DDBJ databases">
        <authorList>
            <consortium name="Pathogen Informatics"/>
            <person name="Doyle S."/>
        </authorList>
    </citation>
    <scope>NUCLEOTIDE SEQUENCE [LARGE SCALE GENOMIC DNA]</scope>
    <source>
        <strain evidence="2 3">NCTC9177</strain>
    </source>
</reference>
<dbReference type="PANTHER" id="PTHR43481">
    <property type="entry name" value="FRUCTOSE-1-PHOSPHATE PHOSPHATASE"/>
    <property type="match status" value="1"/>
</dbReference>
<evidence type="ECO:0000313" key="3">
    <source>
        <dbReference type="Proteomes" id="UP000254545"/>
    </source>
</evidence>
<dbReference type="PANTHER" id="PTHR43481:SF4">
    <property type="entry name" value="GLYCEROL-1-PHOSPHATE PHOSPHOHYDROLASE 1-RELATED"/>
    <property type="match status" value="1"/>
</dbReference>
<dbReference type="InterPro" id="IPR036412">
    <property type="entry name" value="HAD-like_sf"/>
</dbReference>
<dbReference type="Proteomes" id="UP000254545">
    <property type="component" value="Unassembled WGS sequence"/>
</dbReference>
<evidence type="ECO:0000256" key="1">
    <source>
        <dbReference type="ARBA" id="ARBA00022723"/>
    </source>
</evidence>
<dbReference type="InterPro" id="IPR006439">
    <property type="entry name" value="HAD-SF_hydro_IA"/>
</dbReference>
<proteinExistence type="predicted"/>
<dbReference type="GO" id="GO:0046872">
    <property type="term" value="F:metal ion binding"/>
    <property type="evidence" value="ECO:0007669"/>
    <property type="project" value="UniProtKB-KW"/>
</dbReference>
<name>A0A7H4MPM4_KLEVA</name>
<protein>
    <submittedName>
        <fullName evidence="2">Putative phosphatase</fullName>
        <ecNumber evidence="2">3.1.3.-</ecNumber>
    </submittedName>
</protein>
<dbReference type="AlphaFoldDB" id="A0A7H4MPM4"/>
<dbReference type="NCBIfam" id="TIGR01509">
    <property type="entry name" value="HAD-SF-IA-v3"/>
    <property type="match status" value="1"/>
</dbReference>
<sequence length="96" mass="10036">MPEVFITAEQVKHGKPAPDAYLLGAERLGLPADQCAVVEDAPAGLLSGLAAGCRTIAVNVPADAPRLDEADLVLSSLDDLVIERQADGYVNVRLKA</sequence>
<keyword evidence="1" id="KW-0479">Metal-binding</keyword>
<dbReference type="GO" id="GO:0050308">
    <property type="term" value="F:sugar-phosphatase activity"/>
    <property type="evidence" value="ECO:0007669"/>
    <property type="project" value="TreeGrafter"/>
</dbReference>